<dbReference type="GO" id="GO:0032259">
    <property type="term" value="P:methylation"/>
    <property type="evidence" value="ECO:0007669"/>
    <property type="project" value="UniProtKB-KW"/>
</dbReference>
<dbReference type="InterPro" id="IPR018117">
    <property type="entry name" value="C5_DNA_meth_AS"/>
</dbReference>
<dbReference type="InterPro" id="IPR001525">
    <property type="entry name" value="C5_MeTfrase"/>
</dbReference>
<keyword evidence="9" id="KW-1185">Reference proteome</keyword>
<comment type="similarity">
    <text evidence="5 6">Belongs to the class I-like SAM-binding methyltransferase superfamily. C5-methyltransferase family.</text>
</comment>
<dbReference type="Gene3D" id="3.90.120.10">
    <property type="entry name" value="DNA Methylase, subunit A, domain 2"/>
    <property type="match status" value="1"/>
</dbReference>
<dbReference type="GO" id="GO:0008168">
    <property type="term" value="F:methyltransferase activity"/>
    <property type="evidence" value="ECO:0007669"/>
    <property type="project" value="UniProtKB-KW"/>
</dbReference>
<dbReference type="InterPro" id="IPR029063">
    <property type="entry name" value="SAM-dependent_MTases_sf"/>
</dbReference>
<dbReference type="NCBIfam" id="TIGR00675">
    <property type="entry name" value="dcm"/>
    <property type="match status" value="1"/>
</dbReference>
<evidence type="ECO:0000256" key="6">
    <source>
        <dbReference type="RuleBase" id="RU000416"/>
    </source>
</evidence>
<keyword evidence="2 5" id="KW-0808">Transferase</keyword>
<dbReference type="InterPro" id="IPR050390">
    <property type="entry name" value="C5-Methyltransferase"/>
</dbReference>
<evidence type="ECO:0000256" key="7">
    <source>
        <dbReference type="RuleBase" id="RU000417"/>
    </source>
</evidence>
<evidence type="ECO:0000313" key="9">
    <source>
        <dbReference type="Proteomes" id="UP001500236"/>
    </source>
</evidence>
<dbReference type="EMBL" id="BAAAVT010000008">
    <property type="protein sequence ID" value="GAA3063537.1"/>
    <property type="molecule type" value="Genomic_DNA"/>
</dbReference>
<evidence type="ECO:0000256" key="5">
    <source>
        <dbReference type="PROSITE-ProRule" id="PRU01016"/>
    </source>
</evidence>
<dbReference type="PROSITE" id="PS00094">
    <property type="entry name" value="C5_MTASE_1"/>
    <property type="match status" value="1"/>
</dbReference>
<comment type="caution">
    <text evidence="8">The sequence shown here is derived from an EMBL/GenBank/DDBJ whole genome shotgun (WGS) entry which is preliminary data.</text>
</comment>
<dbReference type="RefSeq" id="WP_344682315.1">
    <property type="nucleotide sequence ID" value="NZ_BAAAVT010000008.1"/>
</dbReference>
<evidence type="ECO:0000256" key="3">
    <source>
        <dbReference type="ARBA" id="ARBA00022691"/>
    </source>
</evidence>
<protein>
    <recommendedName>
        <fullName evidence="7">Cytosine-specific methyltransferase</fullName>
        <ecNumber evidence="7">2.1.1.37</ecNumber>
    </recommendedName>
</protein>
<evidence type="ECO:0000256" key="4">
    <source>
        <dbReference type="ARBA" id="ARBA00022747"/>
    </source>
</evidence>
<name>A0ABP6M046_9MICC</name>
<evidence type="ECO:0000256" key="2">
    <source>
        <dbReference type="ARBA" id="ARBA00022679"/>
    </source>
</evidence>
<proteinExistence type="inferred from homology"/>
<dbReference type="Gene3D" id="3.40.50.150">
    <property type="entry name" value="Vaccinia Virus protein VP39"/>
    <property type="match status" value="1"/>
</dbReference>
<keyword evidence="4" id="KW-0680">Restriction system</keyword>
<reference evidence="9" key="1">
    <citation type="journal article" date="2019" name="Int. J. Syst. Evol. Microbiol.">
        <title>The Global Catalogue of Microorganisms (GCM) 10K type strain sequencing project: providing services to taxonomists for standard genome sequencing and annotation.</title>
        <authorList>
            <consortium name="The Broad Institute Genomics Platform"/>
            <consortium name="The Broad Institute Genome Sequencing Center for Infectious Disease"/>
            <person name="Wu L."/>
            <person name="Ma J."/>
        </authorList>
    </citation>
    <scope>NUCLEOTIDE SEQUENCE [LARGE SCALE GENOMIC DNA]</scope>
    <source>
        <strain evidence="9">JCM 14309</strain>
    </source>
</reference>
<dbReference type="EC" id="2.1.1.37" evidence="7"/>
<comment type="catalytic activity">
    <reaction evidence="7">
        <text>a 2'-deoxycytidine in DNA + S-adenosyl-L-methionine = a 5-methyl-2'-deoxycytidine in DNA + S-adenosyl-L-homocysteine + H(+)</text>
        <dbReference type="Rhea" id="RHEA:13681"/>
        <dbReference type="Rhea" id="RHEA-COMP:11369"/>
        <dbReference type="Rhea" id="RHEA-COMP:11370"/>
        <dbReference type="ChEBI" id="CHEBI:15378"/>
        <dbReference type="ChEBI" id="CHEBI:57856"/>
        <dbReference type="ChEBI" id="CHEBI:59789"/>
        <dbReference type="ChEBI" id="CHEBI:85452"/>
        <dbReference type="ChEBI" id="CHEBI:85454"/>
        <dbReference type="EC" id="2.1.1.37"/>
    </reaction>
</comment>
<accession>A0ABP6M046</accession>
<dbReference type="Pfam" id="PF00145">
    <property type="entry name" value="DNA_methylase"/>
    <property type="match status" value="1"/>
</dbReference>
<keyword evidence="1 5" id="KW-0489">Methyltransferase</keyword>
<evidence type="ECO:0000256" key="1">
    <source>
        <dbReference type="ARBA" id="ARBA00022603"/>
    </source>
</evidence>
<keyword evidence="3 5" id="KW-0949">S-adenosyl-L-methionine</keyword>
<feature type="active site" evidence="5">
    <location>
        <position position="82"/>
    </location>
</feature>
<evidence type="ECO:0000313" key="8">
    <source>
        <dbReference type="EMBL" id="GAA3063537.1"/>
    </source>
</evidence>
<dbReference type="SUPFAM" id="SSF53335">
    <property type="entry name" value="S-adenosyl-L-methionine-dependent methyltransferases"/>
    <property type="match status" value="1"/>
</dbReference>
<dbReference type="PANTHER" id="PTHR10629:SF52">
    <property type="entry name" value="DNA (CYTOSINE-5)-METHYLTRANSFERASE 1"/>
    <property type="match status" value="1"/>
</dbReference>
<dbReference type="PANTHER" id="PTHR10629">
    <property type="entry name" value="CYTOSINE-SPECIFIC METHYLTRANSFERASE"/>
    <property type="match status" value="1"/>
</dbReference>
<organism evidence="8 9">
    <name type="scientific">Nesterenkonia aethiopica</name>
    <dbReference type="NCBI Taxonomy" id="269144"/>
    <lineage>
        <taxon>Bacteria</taxon>
        <taxon>Bacillati</taxon>
        <taxon>Actinomycetota</taxon>
        <taxon>Actinomycetes</taxon>
        <taxon>Micrococcales</taxon>
        <taxon>Micrococcaceae</taxon>
        <taxon>Nesterenkonia</taxon>
    </lineage>
</organism>
<dbReference type="PROSITE" id="PS51679">
    <property type="entry name" value="SAM_MT_C5"/>
    <property type="match status" value="1"/>
</dbReference>
<gene>
    <name evidence="8" type="ORF">GCM10010529_15940</name>
</gene>
<dbReference type="Proteomes" id="UP001500236">
    <property type="component" value="Unassembled WGS sequence"/>
</dbReference>
<dbReference type="PRINTS" id="PR00105">
    <property type="entry name" value="C5METTRFRASE"/>
</dbReference>
<sequence length="364" mass="40077">MGEFFSGPGGMALGARQAAEHVSRSLGTSISLTHQWANDFHPDTEKTYRANIRPKEFISGDVRSIDPKSLVRVDGFAFGFPCNDFSTIGEHRGLDGKFGPLYKQGVQVLETHQPKWFVAENVTGLASSNGGRALQQILEAMASAGEHGYTLVPHVYRFEEYGVPQKRRRIIIVGIRGDLKEEFRVPAPTTRDFPISVAEAFSDIPADAPNNELPRHNQTVVERLKLIAPGENAFNAKLLQGDEGLRLNVKGATLSNIYRRLEADKPSYTVTGSGGGGTHIYHWEEPRALTNRERARLQTFPNDFRFRGGPASVRKQIGMAVPVKGAKAIFEALFKTFLHVPYDDVDANMATVPANSHADEPVLA</sequence>